<dbReference type="SMART" id="SM00538">
    <property type="entry name" value="POP4"/>
    <property type="match status" value="1"/>
</dbReference>
<name>A0A132NZP7_GIAIN</name>
<comment type="caution">
    <text evidence="3">The sequence shown here is derived from an EMBL/GenBank/DDBJ whole genome shotgun (WGS) entry which is preliminary data.</text>
</comment>
<evidence type="ECO:0000256" key="1">
    <source>
        <dbReference type="ARBA" id="ARBA00004123"/>
    </source>
</evidence>
<proteinExistence type="inferred from homology"/>
<accession>A0A132NZP7</accession>
<dbReference type="EMBL" id="JXTI01000006">
    <property type="protein sequence ID" value="KWX15546.1"/>
    <property type="molecule type" value="Genomic_DNA"/>
</dbReference>
<organism evidence="3 4">
    <name type="scientific">Giardia duodenalis assemblage B</name>
    <dbReference type="NCBI Taxonomy" id="1394984"/>
    <lineage>
        <taxon>Eukaryota</taxon>
        <taxon>Metamonada</taxon>
        <taxon>Diplomonadida</taxon>
        <taxon>Hexamitidae</taxon>
        <taxon>Giardiinae</taxon>
        <taxon>Giardia</taxon>
    </lineage>
</organism>
<comment type="similarity">
    <text evidence="2">Belongs to the eukaryotic/archaeal RNase P protein component 1 family.</text>
</comment>
<dbReference type="AlphaFoldDB" id="A0A132NZP7"/>
<comment type="subcellular location">
    <subcellularLocation>
        <location evidence="1">Nucleus</location>
    </subcellularLocation>
</comment>
<dbReference type="InterPro" id="IPR023534">
    <property type="entry name" value="Rof/RNase_P-like"/>
</dbReference>
<evidence type="ECO:0000313" key="4">
    <source>
        <dbReference type="Proteomes" id="UP000070089"/>
    </source>
</evidence>
<dbReference type="GO" id="GO:0005634">
    <property type="term" value="C:nucleus"/>
    <property type="evidence" value="ECO:0007669"/>
    <property type="project" value="UniProtKB-SubCell"/>
</dbReference>
<dbReference type="GO" id="GO:0030677">
    <property type="term" value="C:ribonuclease P complex"/>
    <property type="evidence" value="ECO:0007669"/>
    <property type="project" value="InterPro"/>
</dbReference>
<dbReference type="Proteomes" id="UP000070089">
    <property type="component" value="Unassembled WGS sequence"/>
</dbReference>
<dbReference type="InterPro" id="IPR036980">
    <property type="entry name" value="RNase_P/MRP_Rpp29_sf"/>
</dbReference>
<dbReference type="Gene3D" id="2.30.30.210">
    <property type="entry name" value="Ribonuclease P/MRP, subunit p29"/>
    <property type="match status" value="1"/>
</dbReference>
<gene>
    <name evidence="3" type="ORF">QR46_0405</name>
</gene>
<dbReference type="SUPFAM" id="SSF101744">
    <property type="entry name" value="Rof/RNase P subunit-like"/>
    <property type="match status" value="1"/>
</dbReference>
<protein>
    <submittedName>
        <fullName evidence="3">Putative Ribonuclease P protein subunit</fullName>
    </submittedName>
</protein>
<dbReference type="OrthoDB" id="124041at2759"/>
<dbReference type="GO" id="GO:0006364">
    <property type="term" value="P:rRNA processing"/>
    <property type="evidence" value="ECO:0007669"/>
    <property type="project" value="TreeGrafter"/>
</dbReference>
<dbReference type="InterPro" id="IPR002730">
    <property type="entry name" value="Rpp29/RNP1"/>
</dbReference>
<sequence>MGDNDTLSFINDLTSFYGSRSNEVHDALVASRVHIVRYTTLERQQKRYGKQERIRGRVVRPRSGHGELYELTHNPAPVDYALALEMHELWCAYCQKMMEVDQKALATVDLHGARLKVLRSSMSSYVGTEGICVRDTITTIELVTTNNKHVFVPKASADFGLFLPNNSAGIVYLVGKLLRKKGNKKIKRFDMELNGRIS</sequence>
<reference evidence="3 4" key="1">
    <citation type="journal article" date="2015" name="Mol. Biochem. Parasitol.">
        <title>Identification of polymorphic genes for use in assemblage B genotyping assays through comparative genomics of multiple assemblage B Giardia duodenalis isolates.</title>
        <authorList>
            <person name="Wielinga C."/>
            <person name="Thompson R.C."/>
            <person name="Monis P."/>
            <person name="Ryan U."/>
        </authorList>
    </citation>
    <scope>NUCLEOTIDE SEQUENCE [LARGE SCALE GENOMIC DNA]</scope>
    <source>
        <strain evidence="3 4">BAH15c1</strain>
    </source>
</reference>
<dbReference type="Pfam" id="PF01868">
    <property type="entry name" value="RNase_P-MRP_p29"/>
    <property type="match status" value="1"/>
</dbReference>
<dbReference type="InterPro" id="IPR016848">
    <property type="entry name" value="RNase_P/MRP_Rpp29-subunit"/>
</dbReference>
<dbReference type="GO" id="GO:0000172">
    <property type="term" value="C:ribonuclease MRP complex"/>
    <property type="evidence" value="ECO:0007669"/>
    <property type="project" value="InterPro"/>
</dbReference>
<dbReference type="GO" id="GO:0001682">
    <property type="term" value="P:tRNA 5'-leader removal"/>
    <property type="evidence" value="ECO:0007669"/>
    <property type="project" value="InterPro"/>
</dbReference>
<dbReference type="PANTHER" id="PTHR13348">
    <property type="entry name" value="RIBONUCLEASE P SUBUNIT P29"/>
    <property type="match status" value="1"/>
</dbReference>
<dbReference type="PANTHER" id="PTHR13348:SF0">
    <property type="entry name" value="RIBONUCLEASE P PROTEIN SUBUNIT P29"/>
    <property type="match status" value="1"/>
</dbReference>
<evidence type="ECO:0000256" key="2">
    <source>
        <dbReference type="ARBA" id="ARBA00006181"/>
    </source>
</evidence>
<dbReference type="VEuPathDB" id="GiardiaDB:QR46_0405"/>
<evidence type="ECO:0000313" key="3">
    <source>
        <dbReference type="EMBL" id="KWX15546.1"/>
    </source>
</evidence>
<dbReference type="GO" id="GO:0033204">
    <property type="term" value="F:ribonuclease P RNA binding"/>
    <property type="evidence" value="ECO:0007669"/>
    <property type="project" value="InterPro"/>
</dbReference>